<evidence type="ECO:0000256" key="3">
    <source>
        <dbReference type="ARBA" id="ARBA00023186"/>
    </source>
</evidence>
<dbReference type="OMA" id="HSQGFET"/>
<dbReference type="Pfam" id="PF02492">
    <property type="entry name" value="cobW"/>
    <property type="match status" value="1"/>
</dbReference>
<gene>
    <name evidence="8" type="ORF">Esi_0029_0074</name>
</gene>
<feature type="domain" description="CobW C-terminal" evidence="7">
    <location>
        <begin position="368"/>
        <end position="469"/>
    </location>
</feature>
<dbReference type="PANTHER" id="PTHR13748:SF62">
    <property type="entry name" value="COBW DOMAIN-CONTAINING PROTEIN"/>
    <property type="match status" value="1"/>
</dbReference>
<dbReference type="EMBL" id="FN649742">
    <property type="protein sequence ID" value="CBJ26290.1"/>
    <property type="molecule type" value="Genomic_DNA"/>
</dbReference>
<dbReference type="OrthoDB" id="258627at2759"/>
<proteinExistence type="inferred from homology"/>
<dbReference type="Gene3D" id="3.40.50.300">
    <property type="entry name" value="P-loop containing nucleotide triphosphate hydrolases"/>
    <property type="match status" value="1"/>
</dbReference>
<dbReference type="EMBL" id="FN648475">
    <property type="protein sequence ID" value="CBJ26290.1"/>
    <property type="molecule type" value="Genomic_DNA"/>
</dbReference>
<sequence length="472" mass="50037">MESDDDCPPDLVPAQGLLALSSNDTLPEDTSSDVAEVVVEVERPPTAPGAVPVTIVTGFLGAGKTTLLNYILTQDHGRRIAVIENEVGDSMDIESLIAKDGADGSVLADNLFELRNGCICCAVKDDLVTTLEMLLQRRNKFDYVIIETTGLANPGPVASVFWLDEALESALRLDSIVTLVDAKNFVRQLQRVPGEGAEAGAEGEEQSGKRPKNEAAMQVAYADRVLINKSDLVSTETLDDVVGRVRTINALAEVRCTKRSAVDLAWILDTECFSSELAAALDPSLAPPRALLGTAQQNEGGRGSSAADRGIARTGSGPGDAHVHSHDVEPSGGHTESVHHHADGEACDECAAAEGPGGTACSVHDPSVTTCAVDLPGSLDLSRLERWLGGLLWDPPPGGTEVYRVKGVVSVEGRDERFVVQGVADLFEVTPAEVVGSAWQEGEARRCKVVFIGRLLSSRDLELGIRSCMVQD</sequence>
<dbReference type="InterPro" id="IPR003495">
    <property type="entry name" value="CobW/HypB/UreG_nucleotide-bd"/>
</dbReference>
<dbReference type="eggNOG" id="KOG2743">
    <property type="taxonomic scope" value="Eukaryota"/>
</dbReference>
<keyword evidence="9" id="KW-1185">Reference proteome</keyword>
<dbReference type="InterPro" id="IPR051316">
    <property type="entry name" value="Zinc-reg_GTPase_activator"/>
</dbReference>
<dbReference type="SMART" id="SM00833">
    <property type="entry name" value="CobW_C"/>
    <property type="match status" value="1"/>
</dbReference>
<feature type="region of interest" description="Disordered" evidence="6">
    <location>
        <begin position="294"/>
        <end position="340"/>
    </location>
</feature>
<dbReference type="GO" id="GO:0000166">
    <property type="term" value="F:nucleotide binding"/>
    <property type="evidence" value="ECO:0007669"/>
    <property type="project" value="UniProtKB-KW"/>
</dbReference>
<dbReference type="GO" id="GO:0005737">
    <property type="term" value="C:cytoplasm"/>
    <property type="evidence" value="ECO:0007669"/>
    <property type="project" value="TreeGrafter"/>
</dbReference>
<dbReference type="CDD" id="cd03112">
    <property type="entry name" value="CobW-like"/>
    <property type="match status" value="1"/>
</dbReference>
<name>D7FVB8_ECTSI</name>
<dbReference type="Proteomes" id="UP000002630">
    <property type="component" value="Linkage Group LG17"/>
</dbReference>
<evidence type="ECO:0000313" key="8">
    <source>
        <dbReference type="EMBL" id="CBJ26290.1"/>
    </source>
</evidence>
<dbReference type="STRING" id="2880.D7FVB8"/>
<dbReference type="InterPro" id="IPR027417">
    <property type="entry name" value="P-loop_NTPase"/>
</dbReference>
<evidence type="ECO:0000313" key="9">
    <source>
        <dbReference type="Proteomes" id="UP000002630"/>
    </source>
</evidence>
<dbReference type="InterPro" id="IPR011629">
    <property type="entry name" value="CobW-like_C"/>
</dbReference>
<evidence type="ECO:0000256" key="4">
    <source>
        <dbReference type="ARBA" id="ARBA00034320"/>
    </source>
</evidence>
<evidence type="ECO:0000256" key="6">
    <source>
        <dbReference type="SAM" id="MobiDB-lite"/>
    </source>
</evidence>
<dbReference type="InParanoid" id="D7FVB8"/>
<dbReference type="GO" id="GO:0016787">
    <property type="term" value="F:hydrolase activity"/>
    <property type="evidence" value="ECO:0007669"/>
    <property type="project" value="UniProtKB-KW"/>
</dbReference>
<dbReference type="Pfam" id="PF07683">
    <property type="entry name" value="CobW_C"/>
    <property type="match status" value="1"/>
</dbReference>
<protein>
    <recommendedName>
        <fullName evidence="7">CobW C-terminal domain-containing protein</fullName>
    </recommendedName>
</protein>
<dbReference type="PANTHER" id="PTHR13748">
    <property type="entry name" value="COBW-RELATED"/>
    <property type="match status" value="1"/>
</dbReference>
<dbReference type="AlphaFoldDB" id="D7FVB8"/>
<accession>D7FVB8</accession>
<dbReference type="Gene3D" id="3.30.1220.10">
    <property type="entry name" value="CobW-like, C-terminal domain"/>
    <property type="match status" value="1"/>
</dbReference>
<reference evidence="8 9" key="1">
    <citation type="journal article" date="2010" name="Nature">
        <title>The Ectocarpus genome and the independent evolution of multicellularity in brown algae.</title>
        <authorList>
            <person name="Cock J.M."/>
            <person name="Sterck L."/>
            <person name="Rouze P."/>
            <person name="Scornet D."/>
            <person name="Allen A.E."/>
            <person name="Amoutzias G."/>
            <person name="Anthouard V."/>
            <person name="Artiguenave F."/>
            <person name="Aury J.M."/>
            <person name="Badger J.H."/>
            <person name="Beszteri B."/>
            <person name="Billiau K."/>
            <person name="Bonnet E."/>
            <person name="Bothwell J.H."/>
            <person name="Bowler C."/>
            <person name="Boyen C."/>
            <person name="Brownlee C."/>
            <person name="Carrano C.J."/>
            <person name="Charrier B."/>
            <person name="Cho G.Y."/>
            <person name="Coelho S.M."/>
            <person name="Collen J."/>
            <person name="Corre E."/>
            <person name="Da Silva C."/>
            <person name="Delage L."/>
            <person name="Delaroque N."/>
            <person name="Dittami S.M."/>
            <person name="Doulbeau S."/>
            <person name="Elias M."/>
            <person name="Farnham G."/>
            <person name="Gachon C.M."/>
            <person name="Gschloessl B."/>
            <person name="Heesch S."/>
            <person name="Jabbari K."/>
            <person name="Jubin C."/>
            <person name="Kawai H."/>
            <person name="Kimura K."/>
            <person name="Kloareg B."/>
            <person name="Kupper F.C."/>
            <person name="Lang D."/>
            <person name="Le Bail A."/>
            <person name="Leblanc C."/>
            <person name="Lerouge P."/>
            <person name="Lohr M."/>
            <person name="Lopez P.J."/>
            <person name="Martens C."/>
            <person name="Maumus F."/>
            <person name="Michel G."/>
            <person name="Miranda-Saavedra D."/>
            <person name="Morales J."/>
            <person name="Moreau H."/>
            <person name="Motomura T."/>
            <person name="Nagasato C."/>
            <person name="Napoli C.A."/>
            <person name="Nelson D.R."/>
            <person name="Nyvall-Collen P."/>
            <person name="Peters A.F."/>
            <person name="Pommier C."/>
            <person name="Potin P."/>
            <person name="Poulain J."/>
            <person name="Quesneville H."/>
            <person name="Read B."/>
            <person name="Rensing S.A."/>
            <person name="Ritter A."/>
            <person name="Rousvoal S."/>
            <person name="Samanta M."/>
            <person name="Samson G."/>
            <person name="Schroeder D.C."/>
            <person name="Segurens B."/>
            <person name="Strittmatter M."/>
            <person name="Tonon T."/>
            <person name="Tregear J.W."/>
            <person name="Valentin K."/>
            <person name="von Dassow P."/>
            <person name="Yamagishi T."/>
            <person name="Van de Peer Y."/>
            <person name="Wincker P."/>
        </authorList>
    </citation>
    <scope>NUCLEOTIDE SEQUENCE [LARGE SCALE GENOMIC DNA]</scope>
    <source>
        <strain evidence="9">Ec32 / CCAP1310/4</strain>
    </source>
</reference>
<evidence type="ECO:0000256" key="1">
    <source>
        <dbReference type="ARBA" id="ARBA00022741"/>
    </source>
</evidence>
<keyword evidence="3" id="KW-0143">Chaperone</keyword>
<comment type="catalytic activity">
    <reaction evidence="5">
        <text>GTP + H2O = GDP + phosphate + H(+)</text>
        <dbReference type="Rhea" id="RHEA:19669"/>
        <dbReference type="ChEBI" id="CHEBI:15377"/>
        <dbReference type="ChEBI" id="CHEBI:15378"/>
        <dbReference type="ChEBI" id="CHEBI:37565"/>
        <dbReference type="ChEBI" id="CHEBI:43474"/>
        <dbReference type="ChEBI" id="CHEBI:58189"/>
    </reaction>
    <physiologicalReaction direction="left-to-right" evidence="5">
        <dbReference type="Rhea" id="RHEA:19670"/>
    </physiologicalReaction>
</comment>
<evidence type="ECO:0000256" key="2">
    <source>
        <dbReference type="ARBA" id="ARBA00022801"/>
    </source>
</evidence>
<evidence type="ECO:0000259" key="7">
    <source>
        <dbReference type="SMART" id="SM00833"/>
    </source>
</evidence>
<keyword evidence="2" id="KW-0378">Hydrolase</keyword>
<dbReference type="InterPro" id="IPR036627">
    <property type="entry name" value="CobW-likC_sf"/>
</dbReference>
<organism evidence="8 9">
    <name type="scientific">Ectocarpus siliculosus</name>
    <name type="common">Brown alga</name>
    <name type="synonym">Conferva siliculosa</name>
    <dbReference type="NCBI Taxonomy" id="2880"/>
    <lineage>
        <taxon>Eukaryota</taxon>
        <taxon>Sar</taxon>
        <taxon>Stramenopiles</taxon>
        <taxon>Ochrophyta</taxon>
        <taxon>PX clade</taxon>
        <taxon>Phaeophyceae</taxon>
        <taxon>Ectocarpales</taxon>
        <taxon>Ectocarpaceae</taxon>
        <taxon>Ectocarpus</taxon>
    </lineage>
</organism>
<keyword evidence="1" id="KW-0547">Nucleotide-binding</keyword>
<comment type="similarity">
    <text evidence="4">Belongs to the SIMIBI class G3E GTPase family. ZNG1 subfamily.</text>
</comment>
<dbReference type="SUPFAM" id="SSF52540">
    <property type="entry name" value="P-loop containing nucleoside triphosphate hydrolases"/>
    <property type="match status" value="1"/>
</dbReference>
<evidence type="ECO:0000256" key="5">
    <source>
        <dbReference type="ARBA" id="ARBA00049117"/>
    </source>
</evidence>
<dbReference type="SUPFAM" id="SSF90002">
    <property type="entry name" value="Hypothetical protein YjiA, C-terminal domain"/>
    <property type="match status" value="1"/>
</dbReference>